<evidence type="ECO:0000256" key="8">
    <source>
        <dbReference type="ARBA" id="ARBA00022692"/>
    </source>
</evidence>
<evidence type="ECO:0000256" key="11">
    <source>
        <dbReference type="ARBA" id="ARBA00022741"/>
    </source>
</evidence>
<dbReference type="PRINTS" id="PR00019">
    <property type="entry name" value="LEURICHRPT"/>
</dbReference>
<evidence type="ECO:0000256" key="13">
    <source>
        <dbReference type="ARBA" id="ARBA00022840"/>
    </source>
</evidence>
<evidence type="ECO:0000256" key="3">
    <source>
        <dbReference type="ARBA" id="ARBA00022475"/>
    </source>
</evidence>
<keyword evidence="23" id="KW-1185">Reference proteome</keyword>
<accession>A0A4U6UJ00</accession>
<dbReference type="AlphaFoldDB" id="A0A4U6UJ00"/>
<comment type="catalytic activity">
    <reaction evidence="18">
        <text>L-threonyl-[protein] + ATP = O-phospho-L-threonyl-[protein] + ADP + H(+)</text>
        <dbReference type="Rhea" id="RHEA:46608"/>
        <dbReference type="Rhea" id="RHEA-COMP:11060"/>
        <dbReference type="Rhea" id="RHEA-COMP:11605"/>
        <dbReference type="ChEBI" id="CHEBI:15378"/>
        <dbReference type="ChEBI" id="CHEBI:30013"/>
        <dbReference type="ChEBI" id="CHEBI:30616"/>
        <dbReference type="ChEBI" id="CHEBI:61977"/>
        <dbReference type="ChEBI" id="CHEBI:456216"/>
        <dbReference type="EC" id="2.7.11.1"/>
    </reaction>
</comment>
<dbReference type="FunFam" id="3.30.200.20:FF:000661">
    <property type="entry name" value="Serine-threonine protein kinase plant-type"/>
    <property type="match status" value="1"/>
</dbReference>
<dbReference type="PROSITE" id="PS50011">
    <property type="entry name" value="PROTEIN_KINASE_DOM"/>
    <property type="match status" value="1"/>
</dbReference>
<evidence type="ECO:0000256" key="20">
    <source>
        <dbReference type="SAM" id="Phobius"/>
    </source>
</evidence>
<dbReference type="InterPro" id="IPR032675">
    <property type="entry name" value="LRR_dom_sf"/>
</dbReference>
<evidence type="ECO:0000256" key="17">
    <source>
        <dbReference type="ARBA" id="ARBA00023180"/>
    </source>
</evidence>
<dbReference type="SUPFAM" id="SSF56112">
    <property type="entry name" value="Protein kinase-like (PK-like)"/>
    <property type="match status" value="1"/>
</dbReference>
<keyword evidence="17" id="KW-0325">Glycoprotein</keyword>
<name>A0A4U6UJ00_SETVI</name>
<dbReference type="InterPro" id="IPR051809">
    <property type="entry name" value="Plant_receptor-like_S/T_kinase"/>
</dbReference>
<dbReference type="Gramene" id="TKW16200">
    <property type="protein sequence ID" value="TKW16200"/>
    <property type="gene ID" value="SEVIR_5G284100v2"/>
</dbReference>
<keyword evidence="12" id="KW-0418">Kinase</keyword>
<sequence length="702" mass="76994">MLNLSEIFINYNQLSGKLHFLVALSKCRRLNTINISGNKFTGRLPPYMGNLSTMLEIFAAGNNMITGSIPSTVANLSNLLILSLRGNNLSGKIPTTIGAMDNLQGLYLSYNSLSGNIPEEISGLTKLVELYLGANKLTDPIPSSSGNLSQLQFMALSQNSLSSTIPTSLWHLQKLMVLDLSQNSLTGFLPADVTKLTAITAMDLSGNKLSGDIPISLGELNMMIYVNLSKNLFQGSIPDSLSKLLNIEKLDLSSNALSGVIPKALTNLTYLANLNLSFNRLYGQIPEGGVFSNITLKSLMGNDALCGLPRLGIAPCQNKTNHSRSKQQLLKVTLAAVMAILISASCLCMLVIITTRRKGNIPLPLGTNLLSYQLISYHELVRATRNFSDDNLLGSGSFCKVFKGQLDDESFIAVKVLNMQDESASKSFDTECRALQMARHRNLVKIISTCSNLDFKALILEYMPNGSLNDWLYSNDGRQLSFVQRVGIMLDVAMAIEYLHHQNIEAVLHCDLKPSNILLDKDMIAHISDFGISKLLVGHDNSIMLTSTPGTVGYMAPEFGSTGKASRASDIYSYGIVLLEIFTRKRPTDPMFVGELSLRRWVSQAFPHELSNVVDSSILQDGIEDASRPPENFSILNINLISIIELALLCSIVVPEERMTMNDVVVKLNKIKLNSIHSFENVGAFLMTPDIPNFYQQQPKGI</sequence>
<keyword evidence="9" id="KW-0732">Signal</keyword>
<dbReference type="SMART" id="SM00220">
    <property type="entry name" value="S_TKc"/>
    <property type="match status" value="1"/>
</dbReference>
<dbReference type="SUPFAM" id="SSF52058">
    <property type="entry name" value="L domain-like"/>
    <property type="match status" value="1"/>
</dbReference>
<proteinExistence type="predicted"/>
<dbReference type="OMA" id="QMARHRN"/>
<keyword evidence="4" id="KW-0723">Serine/threonine-protein kinase</keyword>
<evidence type="ECO:0000256" key="9">
    <source>
        <dbReference type="ARBA" id="ARBA00022729"/>
    </source>
</evidence>
<dbReference type="InterPro" id="IPR003591">
    <property type="entry name" value="Leu-rich_rpt_typical-subtyp"/>
</dbReference>
<dbReference type="Gene3D" id="3.80.10.10">
    <property type="entry name" value="Ribonuclease Inhibitor"/>
    <property type="match status" value="1"/>
</dbReference>
<keyword evidence="7" id="KW-0808">Transferase</keyword>
<evidence type="ECO:0000256" key="4">
    <source>
        <dbReference type="ARBA" id="ARBA00022527"/>
    </source>
</evidence>
<keyword evidence="15 20" id="KW-0472">Membrane</keyword>
<keyword evidence="13" id="KW-0067">ATP-binding</keyword>
<comment type="subcellular location">
    <subcellularLocation>
        <location evidence="1">Cell membrane</location>
        <topology evidence="1">Single-pass membrane protein</topology>
    </subcellularLocation>
</comment>
<evidence type="ECO:0000256" key="19">
    <source>
        <dbReference type="ARBA" id="ARBA00048679"/>
    </source>
</evidence>
<feature type="transmembrane region" description="Helical" evidence="20">
    <location>
        <begin position="329"/>
        <end position="353"/>
    </location>
</feature>
<evidence type="ECO:0000313" key="22">
    <source>
        <dbReference type="EMBL" id="TKW16200.1"/>
    </source>
</evidence>
<keyword evidence="16" id="KW-0675">Receptor</keyword>
<dbReference type="InterPro" id="IPR011009">
    <property type="entry name" value="Kinase-like_dom_sf"/>
</dbReference>
<dbReference type="GO" id="GO:0004674">
    <property type="term" value="F:protein serine/threonine kinase activity"/>
    <property type="evidence" value="ECO:0007669"/>
    <property type="project" value="UniProtKB-KW"/>
</dbReference>
<dbReference type="Proteomes" id="UP000298652">
    <property type="component" value="Chromosome 5"/>
</dbReference>
<dbReference type="GO" id="GO:0005524">
    <property type="term" value="F:ATP binding"/>
    <property type="evidence" value="ECO:0007669"/>
    <property type="project" value="UniProtKB-KW"/>
</dbReference>
<evidence type="ECO:0000256" key="5">
    <source>
        <dbReference type="ARBA" id="ARBA00022553"/>
    </source>
</evidence>
<dbReference type="EC" id="2.7.11.1" evidence="2"/>
<dbReference type="Pfam" id="PF00560">
    <property type="entry name" value="LRR_1"/>
    <property type="match status" value="2"/>
</dbReference>
<evidence type="ECO:0000256" key="1">
    <source>
        <dbReference type="ARBA" id="ARBA00004162"/>
    </source>
</evidence>
<dbReference type="FunFam" id="3.80.10.10:FF:000095">
    <property type="entry name" value="LRR receptor-like serine/threonine-protein kinase GSO1"/>
    <property type="match status" value="1"/>
</dbReference>
<evidence type="ECO:0000256" key="12">
    <source>
        <dbReference type="ARBA" id="ARBA00022777"/>
    </source>
</evidence>
<evidence type="ECO:0000259" key="21">
    <source>
        <dbReference type="PROSITE" id="PS50011"/>
    </source>
</evidence>
<evidence type="ECO:0000256" key="6">
    <source>
        <dbReference type="ARBA" id="ARBA00022614"/>
    </source>
</evidence>
<keyword evidence="11" id="KW-0547">Nucleotide-binding</keyword>
<keyword evidence="5" id="KW-0597">Phosphoprotein</keyword>
<evidence type="ECO:0000256" key="16">
    <source>
        <dbReference type="ARBA" id="ARBA00023170"/>
    </source>
</evidence>
<dbReference type="Pfam" id="PF13855">
    <property type="entry name" value="LRR_8"/>
    <property type="match status" value="2"/>
</dbReference>
<evidence type="ECO:0000256" key="7">
    <source>
        <dbReference type="ARBA" id="ARBA00022679"/>
    </source>
</evidence>
<dbReference type="Gene3D" id="1.10.510.10">
    <property type="entry name" value="Transferase(Phosphotransferase) domain 1"/>
    <property type="match status" value="1"/>
</dbReference>
<evidence type="ECO:0000256" key="14">
    <source>
        <dbReference type="ARBA" id="ARBA00022989"/>
    </source>
</evidence>
<comment type="catalytic activity">
    <reaction evidence="19">
        <text>L-seryl-[protein] + ATP = O-phospho-L-seryl-[protein] + ADP + H(+)</text>
        <dbReference type="Rhea" id="RHEA:17989"/>
        <dbReference type="Rhea" id="RHEA-COMP:9863"/>
        <dbReference type="Rhea" id="RHEA-COMP:11604"/>
        <dbReference type="ChEBI" id="CHEBI:15378"/>
        <dbReference type="ChEBI" id="CHEBI:29999"/>
        <dbReference type="ChEBI" id="CHEBI:30616"/>
        <dbReference type="ChEBI" id="CHEBI:83421"/>
        <dbReference type="ChEBI" id="CHEBI:456216"/>
        <dbReference type="EC" id="2.7.11.1"/>
    </reaction>
</comment>
<dbReference type="FunFam" id="1.10.510.10:FF:000358">
    <property type="entry name" value="Putative leucine-rich repeat receptor-like serine/threonine-protein kinase"/>
    <property type="match status" value="1"/>
</dbReference>
<dbReference type="InterPro" id="IPR001611">
    <property type="entry name" value="Leu-rich_rpt"/>
</dbReference>
<dbReference type="SMART" id="SM00365">
    <property type="entry name" value="LRR_SD22"/>
    <property type="match status" value="4"/>
</dbReference>
<evidence type="ECO:0000256" key="10">
    <source>
        <dbReference type="ARBA" id="ARBA00022737"/>
    </source>
</evidence>
<reference evidence="22" key="1">
    <citation type="submission" date="2019-03" db="EMBL/GenBank/DDBJ databases">
        <title>WGS assembly of Setaria viridis.</title>
        <authorList>
            <person name="Huang P."/>
            <person name="Jenkins J."/>
            <person name="Grimwood J."/>
            <person name="Barry K."/>
            <person name="Healey A."/>
            <person name="Mamidi S."/>
            <person name="Sreedasyam A."/>
            <person name="Shu S."/>
            <person name="Feldman M."/>
            <person name="Wu J."/>
            <person name="Yu Y."/>
            <person name="Chen C."/>
            <person name="Johnson J."/>
            <person name="Rokhsar D."/>
            <person name="Baxter I."/>
            <person name="Schmutz J."/>
            <person name="Brutnell T."/>
            <person name="Kellogg E."/>
        </authorList>
    </citation>
    <scope>NUCLEOTIDE SEQUENCE [LARGE SCALE GENOMIC DNA]</scope>
</reference>
<gene>
    <name evidence="22" type="ORF">SEVIR_5G284100v2</name>
</gene>
<keyword evidence="14 20" id="KW-1133">Transmembrane helix</keyword>
<dbReference type="GO" id="GO:0005886">
    <property type="term" value="C:plasma membrane"/>
    <property type="evidence" value="ECO:0007669"/>
    <property type="project" value="UniProtKB-SubCell"/>
</dbReference>
<dbReference type="InterPro" id="IPR000719">
    <property type="entry name" value="Prot_kinase_dom"/>
</dbReference>
<dbReference type="Gene3D" id="3.30.200.20">
    <property type="entry name" value="Phosphorylase Kinase, domain 1"/>
    <property type="match status" value="1"/>
</dbReference>
<evidence type="ECO:0000313" key="23">
    <source>
        <dbReference type="Proteomes" id="UP000298652"/>
    </source>
</evidence>
<dbReference type="Pfam" id="PF00069">
    <property type="entry name" value="Pkinase"/>
    <property type="match status" value="1"/>
</dbReference>
<evidence type="ECO:0000256" key="2">
    <source>
        <dbReference type="ARBA" id="ARBA00012513"/>
    </source>
</evidence>
<keyword evidence="10" id="KW-0677">Repeat</keyword>
<dbReference type="PANTHER" id="PTHR27008:SF285">
    <property type="entry name" value="PROTEIN KINASE DOMAIN-CONTAINING PROTEIN"/>
    <property type="match status" value="1"/>
</dbReference>
<evidence type="ECO:0000256" key="18">
    <source>
        <dbReference type="ARBA" id="ARBA00047899"/>
    </source>
</evidence>
<organism evidence="22 23">
    <name type="scientific">Setaria viridis</name>
    <name type="common">Green bristlegrass</name>
    <name type="synonym">Setaria italica subsp. viridis</name>
    <dbReference type="NCBI Taxonomy" id="4556"/>
    <lineage>
        <taxon>Eukaryota</taxon>
        <taxon>Viridiplantae</taxon>
        <taxon>Streptophyta</taxon>
        <taxon>Embryophyta</taxon>
        <taxon>Tracheophyta</taxon>
        <taxon>Spermatophyta</taxon>
        <taxon>Magnoliopsida</taxon>
        <taxon>Liliopsida</taxon>
        <taxon>Poales</taxon>
        <taxon>Poaceae</taxon>
        <taxon>PACMAD clade</taxon>
        <taxon>Panicoideae</taxon>
        <taxon>Panicodae</taxon>
        <taxon>Paniceae</taxon>
        <taxon>Cenchrinae</taxon>
        <taxon>Setaria</taxon>
    </lineage>
</organism>
<evidence type="ECO:0000256" key="15">
    <source>
        <dbReference type="ARBA" id="ARBA00023136"/>
    </source>
</evidence>
<dbReference type="PANTHER" id="PTHR27008">
    <property type="entry name" value="OS04G0122200 PROTEIN"/>
    <property type="match status" value="1"/>
</dbReference>
<dbReference type="EMBL" id="CM016556">
    <property type="protein sequence ID" value="TKW16200.1"/>
    <property type="molecule type" value="Genomic_DNA"/>
</dbReference>
<feature type="domain" description="Protein kinase" evidence="21">
    <location>
        <begin position="387"/>
        <end position="680"/>
    </location>
</feature>
<dbReference type="PROSITE" id="PS00108">
    <property type="entry name" value="PROTEIN_KINASE_ST"/>
    <property type="match status" value="1"/>
</dbReference>
<keyword evidence="6" id="KW-0433">Leucine-rich repeat</keyword>
<dbReference type="SMART" id="SM00369">
    <property type="entry name" value="LRR_TYP"/>
    <property type="match status" value="5"/>
</dbReference>
<protein>
    <recommendedName>
        <fullName evidence="2">non-specific serine/threonine protein kinase</fullName>
        <ecNumber evidence="2">2.7.11.1</ecNumber>
    </recommendedName>
</protein>
<dbReference type="InterPro" id="IPR008271">
    <property type="entry name" value="Ser/Thr_kinase_AS"/>
</dbReference>
<keyword evidence="3" id="KW-1003">Cell membrane</keyword>
<keyword evidence="8 20" id="KW-0812">Transmembrane</keyword>